<feature type="domain" description="DUF3658" evidence="2">
    <location>
        <begin position="190"/>
        <end position="290"/>
    </location>
</feature>
<dbReference type="InterPro" id="IPR022123">
    <property type="entry name" value="DUF3658"/>
</dbReference>
<sequence>MLEVVFSDSVKGSMKIAKNYDEKSMLSGAIGYIGKKPSKTELKKHFEGLKKHFEGQAVGGDSQDVACIGFALDIGDISGEFDGIARQNFFQKVWGRFDFDDNEQEHFFHNQRKDMEKLLSAAINGTPIRIWKSNIPYSTCGFYFICNVLRNIDCEISVVSLPEYKQVSENEIVTYSDWRQMEPGKFYQFLPLERQLSQSEKRMFSNRWCDLIMENTPLRAVVNGKLISVPEDYYDYIITKNIPDDDFLMARLIGEIMGNYKLGVSDSWYALRIDKMIEENKLIIVENKDMSNPYGKILKKVMV</sequence>
<feature type="domain" description="DUF1835" evidence="1">
    <location>
        <begin position="60"/>
        <end position="160"/>
    </location>
</feature>
<dbReference type="Proteomes" id="UP000294919">
    <property type="component" value="Unassembled WGS sequence"/>
</dbReference>
<dbReference type="RefSeq" id="WP_132247049.1">
    <property type="nucleotide sequence ID" value="NZ_SLWV01000026.1"/>
</dbReference>
<dbReference type="AlphaFoldDB" id="A0A4R2KIM1"/>
<reference evidence="3 4" key="1">
    <citation type="submission" date="2019-03" db="EMBL/GenBank/DDBJ databases">
        <title>Genomic Encyclopedia of Type Strains, Phase IV (KMG-IV): sequencing the most valuable type-strain genomes for metagenomic binning, comparative biology and taxonomic classification.</title>
        <authorList>
            <person name="Goeker M."/>
        </authorList>
    </citation>
    <scope>NUCLEOTIDE SEQUENCE [LARGE SCALE GENOMIC DNA]</scope>
    <source>
        <strain evidence="3 4">DSM 102940</strain>
    </source>
</reference>
<accession>A0A4R2KIM1</accession>
<dbReference type="Pfam" id="PF12395">
    <property type="entry name" value="DUF3658"/>
    <property type="match status" value="1"/>
</dbReference>
<organism evidence="3 4">
    <name type="scientific">Marinisporobacter balticus</name>
    <dbReference type="NCBI Taxonomy" id="2018667"/>
    <lineage>
        <taxon>Bacteria</taxon>
        <taxon>Bacillati</taxon>
        <taxon>Bacillota</taxon>
        <taxon>Clostridia</taxon>
        <taxon>Peptostreptococcales</taxon>
        <taxon>Thermotaleaceae</taxon>
        <taxon>Marinisporobacter</taxon>
    </lineage>
</organism>
<dbReference type="InterPro" id="IPR014973">
    <property type="entry name" value="DUF1835"/>
</dbReference>
<name>A0A4R2KIM1_9FIRM</name>
<evidence type="ECO:0000313" key="4">
    <source>
        <dbReference type="Proteomes" id="UP000294919"/>
    </source>
</evidence>
<comment type="caution">
    <text evidence="3">The sequence shown here is derived from an EMBL/GenBank/DDBJ whole genome shotgun (WGS) entry which is preliminary data.</text>
</comment>
<dbReference type="EMBL" id="SLWV01000026">
    <property type="protein sequence ID" value="TCO70386.1"/>
    <property type="molecule type" value="Genomic_DNA"/>
</dbReference>
<proteinExistence type="predicted"/>
<gene>
    <name evidence="3" type="ORF">EV214_1265</name>
</gene>
<protein>
    <submittedName>
        <fullName evidence="3">Uncharacterized protein DUF1835</fullName>
    </submittedName>
</protein>
<evidence type="ECO:0000313" key="3">
    <source>
        <dbReference type="EMBL" id="TCO70386.1"/>
    </source>
</evidence>
<evidence type="ECO:0000259" key="1">
    <source>
        <dbReference type="Pfam" id="PF08874"/>
    </source>
</evidence>
<dbReference type="OrthoDB" id="1654031at2"/>
<evidence type="ECO:0000259" key="2">
    <source>
        <dbReference type="Pfam" id="PF12395"/>
    </source>
</evidence>
<dbReference type="Pfam" id="PF08874">
    <property type="entry name" value="DUF1835"/>
    <property type="match status" value="1"/>
</dbReference>
<keyword evidence="4" id="KW-1185">Reference proteome</keyword>